<dbReference type="EMBL" id="QRKC01000008">
    <property type="protein sequence ID" value="RHH75294.1"/>
    <property type="molecule type" value="Genomic_DNA"/>
</dbReference>
<evidence type="ECO:0000313" key="7">
    <source>
        <dbReference type="Proteomes" id="UP000285173"/>
    </source>
</evidence>
<dbReference type="EMBL" id="QSEF01000005">
    <property type="protein sequence ID" value="RGZ50050.1"/>
    <property type="molecule type" value="Genomic_DNA"/>
</dbReference>
<dbReference type="Proteomes" id="UP000285173">
    <property type="component" value="Unassembled WGS sequence"/>
</dbReference>
<sequence>MKPEFNYESVPFDFSHCFCGQCKVADKCLRYQVALRIPESRYSVPVINPNNVSPDGENCRYFKADRMAVYGLGISRMFDDLNYRKAIAVRRQVYYYFGRSMFYRILHKERHVTPSEQEHIRQIFVNNGIDTEPVYDEYQEEYSW</sequence>
<name>A0A3E4ZI90_9BACT</name>
<accession>A0A3E4ZI90</accession>
<gene>
    <name evidence="4" type="ORF">DW191_15495</name>
    <name evidence="3" type="ORF">DW986_04765</name>
    <name evidence="2" type="ORF">DXB61_06925</name>
    <name evidence="1" type="ORF">GMD66_10970</name>
</gene>
<evidence type="ECO:0000313" key="2">
    <source>
        <dbReference type="EMBL" id="RGN52393.1"/>
    </source>
</evidence>
<evidence type="ECO:0000313" key="8">
    <source>
        <dbReference type="Proteomes" id="UP000437446"/>
    </source>
</evidence>
<evidence type="ECO:0000313" key="6">
    <source>
        <dbReference type="Proteomes" id="UP000283732"/>
    </source>
</evidence>
<dbReference type="Pfam" id="PF19555">
    <property type="entry name" value="DUF6078"/>
    <property type="match status" value="1"/>
</dbReference>
<dbReference type="RefSeq" id="WP_005645835.1">
    <property type="nucleotide sequence ID" value="NZ_BAABZJ010000001.1"/>
</dbReference>
<dbReference type="Proteomes" id="UP000261088">
    <property type="component" value="Unassembled WGS sequence"/>
</dbReference>
<evidence type="ECO:0000313" key="1">
    <source>
        <dbReference type="EMBL" id="MTU29714.1"/>
    </source>
</evidence>
<dbReference type="Proteomes" id="UP000437446">
    <property type="component" value="Unassembled WGS sequence"/>
</dbReference>
<proteinExistence type="predicted"/>
<evidence type="ECO:0000313" key="4">
    <source>
        <dbReference type="EMBL" id="RHH75294.1"/>
    </source>
</evidence>
<evidence type="ECO:0000313" key="5">
    <source>
        <dbReference type="Proteomes" id="UP000261088"/>
    </source>
</evidence>
<dbReference type="InterPro" id="IPR045724">
    <property type="entry name" value="DUF6078"/>
</dbReference>
<reference evidence="5 6" key="1">
    <citation type="submission" date="2018-08" db="EMBL/GenBank/DDBJ databases">
        <title>A genome reference for cultivated species of the human gut microbiota.</title>
        <authorList>
            <person name="Zou Y."/>
            <person name="Xue W."/>
            <person name="Luo G."/>
        </authorList>
    </citation>
    <scope>NUCLEOTIDE SEQUENCE [LARGE SCALE GENOMIC DNA]</scope>
    <source>
        <strain evidence="4 6">AM16-50</strain>
        <strain evidence="3 7">AM50-15</strain>
        <strain evidence="2 5">OM05-11AA</strain>
    </source>
</reference>
<dbReference type="STRING" id="46503.ERS852463_02955"/>
<dbReference type="Proteomes" id="UP000283732">
    <property type="component" value="Unassembled WGS sequence"/>
</dbReference>
<dbReference type="EMBL" id="WNCR01000004">
    <property type="protein sequence ID" value="MTU29714.1"/>
    <property type="molecule type" value="Genomic_DNA"/>
</dbReference>
<comment type="caution">
    <text evidence="2">The sequence shown here is derived from an EMBL/GenBank/DDBJ whole genome shotgun (WGS) entry which is preliminary data.</text>
</comment>
<reference evidence="1 8" key="2">
    <citation type="journal article" date="2019" name="Nat. Med.">
        <title>A library of human gut bacterial isolates paired with longitudinal multiomics data enables mechanistic microbiome research.</title>
        <authorList>
            <person name="Poyet M."/>
            <person name="Groussin M."/>
            <person name="Gibbons S.M."/>
            <person name="Avila-Pacheco J."/>
            <person name="Jiang X."/>
            <person name="Kearney S.M."/>
            <person name="Perrotta A.R."/>
            <person name="Berdy B."/>
            <person name="Zhao S."/>
            <person name="Lieberman T.D."/>
            <person name="Swanson P.K."/>
            <person name="Smith M."/>
            <person name="Roesemann S."/>
            <person name="Alexander J.E."/>
            <person name="Rich S.A."/>
            <person name="Livny J."/>
            <person name="Vlamakis H."/>
            <person name="Clish C."/>
            <person name="Bullock K."/>
            <person name="Deik A."/>
            <person name="Scott J."/>
            <person name="Pierce K.A."/>
            <person name="Xavier R.J."/>
            <person name="Alm E.J."/>
        </authorList>
    </citation>
    <scope>NUCLEOTIDE SEQUENCE [LARGE SCALE GENOMIC DNA]</scope>
    <source>
        <strain evidence="1 8">BIOML-A25</strain>
    </source>
</reference>
<evidence type="ECO:0000313" key="3">
    <source>
        <dbReference type="EMBL" id="RGZ50050.1"/>
    </source>
</evidence>
<organism evidence="2 5">
    <name type="scientific">Parabacteroides merdae</name>
    <dbReference type="NCBI Taxonomy" id="46503"/>
    <lineage>
        <taxon>Bacteria</taxon>
        <taxon>Pseudomonadati</taxon>
        <taxon>Bacteroidota</taxon>
        <taxon>Bacteroidia</taxon>
        <taxon>Bacteroidales</taxon>
        <taxon>Tannerellaceae</taxon>
        <taxon>Parabacteroides</taxon>
    </lineage>
</organism>
<dbReference type="AlphaFoldDB" id="A0A3E4ZI90"/>
<dbReference type="EMBL" id="QSUP01000006">
    <property type="protein sequence ID" value="RGN52393.1"/>
    <property type="molecule type" value="Genomic_DNA"/>
</dbReference>
<protein>
    <submittedName>
        <fullName evidence="2">Uncharacterized protein</fullName>
    </submittedName>
</protein>